<protein>
    <submittedName>
        <fullName evidence="3">Uncharacterized protein</fullName>
    </submittedName>
</protein>
<evidence type="ECO:0000313" key="4">
    <source>
        <dbReference type="Proteomes" id="UP000736672"/>
    </source>
</evidence>
<dbReference type="OrthoDB" id="10567299at2759"/>
<feature type="signal peptide" evidence="2">
    <location>
        <begin position="1"/>
        <end position="30"/>
    </location>
</feature>
<proteinExistence type="predicted"/>
<keyword evidence="2" id="KW-0732">Signal</keyword>
<reference evidence="3" key="1">
    <citation type="journal article" date="2021" name="Nat. Commun.">
        <title>Genetic determinants of endophytism in the Arabidopsis root mycobiome.</title>
        <authorList>
            <person name="Mesny F."/>
            <person name="Miyauchi S."/>
            <person name="Thiergart T."/>
            <person name="Pickel B."/>
            <person name="Atanasova L."/>
            <person name="Karlsson M."/>
            <person name="Huettel B."/>
            <person name="Barry K.W."/>
            <person name="Haridas S."/>
            <person name="Chen C."/>
            <person name="Bauer D."/>
            <person name="Andreopoulos W."/>
            <person name="Pangilinan J."/>
            <person name="LaButti K."/>
            <person name="Riley R."/>
            <person name="Lipzen A."/>
            <person name="Clum A."/>
            <person name="Drula E."/>
            <person name="Henrissat B."/>
            <person name="Kohler A."/>
            <person name="Grigoriev I.V."/>
            <person name="Martin F.M."/>
            <person name="Hacquard S."/>
        </authorList>
    </citation>
    <scope>NUCLEOTIDE SEQUENCE</scope>
    <source>
        <strain evidence="3">FSSC 5 MPI-SDFR-AT-0091</strain>
    </source>
</reference>
<comment type="caution">
    <text evidence="3">The sequence shown here is derived from an EMBL/GenBank/DDBJ whole genome shotgun (WGS) entry which is preliminary data.</text>
</comment>
<feature type="region of interest" description="Disordered" evidence="1">
    <location>
        <begin position="59"/>
        <end position="86"/>
    </location>
</feature>
<accession>A0A9P9H1B0</accession>
<dbReference type="EMBL" id="JAGTJS010000015">
    <property type="protein sequence ID" value="KAH7248062.1"/>
    <property type="molecule type" value="Genomic_DNA"/>
</dbReference>
<name>A0A9P9H1B0_FUSSL</name>
<evidence type="ECO:0000313" key="3">
    <source>
        <dbReference type="EMBL" id="KAH7248062.1"/>
    </source>
</evidence>
<dbReference type="Proteomes" id="UP000736672">
    <property type="component" value="Unassembled WGS sequence"/>
</dbReference>
<feature type="chain" id="PRO_5040441587" evidence="2">
    <location>
        <begin position="31"/>
        <end position="132"/>
    </location>
</feature>
<feature type="compositionally biased region" description="Basic and acidic residues" evidence="1">
    <location>
        <begin position="69"/>
        <end position="86"/>
    </location>
</feature>
<evidence type="ECO:0000256" key="2">
    <source>
        <dbReference type="SAM" id="SignalP"/>
    </source>
</evidence>
<gene>
    <name evidence="3" type="ORF">B0J15DRAFT_70906</name>
</gene>
<organism evidence="3 4">
    <name type="scientific">Fusarium solani</name>
    <name type="common">Filamentous fungus</name>
    <dbReference type="NCBI Taxonomy" id="169388"/>
    <lineage>
        <taxon>Eukaryota</taxon>
        <taxon>Fungi</taxon>
        <taxon>Dikarya</taxon>
        <taxon>Ascomycota</taxon>
        <taxon>Pezizomycotina</taxon>
        <taxon>Sordariomycetes</taxon>
        <taxon>Hypocreomycetidae</taxon>
        <taxon>Hypocreales</taxon>
        <taxon>Nectriaceae</taxon>
        <taxon>Fusarium</taxon>
        <taxon>Fusarium solani species complex</taxon>
    </lineage>
</organism>
<evidence type="ECO:0000256" key="1">
    <source>
        <dbReference type="SAM" id="MobiDB-lite"/>
    </source>
</evidence>
<dbReference type="AlphaFoldDB" id="A0A9P9H1B0"/>
<sequence length="132" mass="14987">MIYLVQFMNFLVSMQVVLFLLSNLYRQGCCSQIHLQNTQLLEDKPVEVCKKHCSGKPDEQVMGASTTHSENERHHLKQAEKHEEAHDQIRKRELLCFRVAGDNDNDDPGEHKELLSDEGRGVACLSGRLGSP</sequence>
<keyword evidence="4" id="KW-1185">Reference proteome</keyword>